<protein>
    <submittedName>
        <fullName evidence="1">Uncharacterized protein</fullName>
    </submittedName>
</protein>
<accession>A0A835CEQ0</accession>
<comment type="caution">
    <text evidence="1">The sequence shown here is derived from an EMBL/GenBank/DDBJ whole genome shotgun (WGS) entry which is preliminary data.</text>
</comment>
<dbReference type="AlphaFoldDB" id="A0A835CEQ0"/>
<sequence length="128" mass="14168">MARKVGSIIGKVKETGLFQESNGDNLFLKALVEIDINFKLPFQASPSLLLLPSWLISFIGGNIQFSPIPPLNRRLTPISGHRHKFRSATILLRYCYSIFPAINVKIEAPNLGLEIWGSHLMSGAGYTS</sequence>
<organism evidence="1 2">
    <name type="scientific">Senna tora</name>
    <dbReference type="NCBI Taxonomy" id="362788"/>
    <lineage>
        <taxon>Eukaryota</taxon>
        <taxon>Viridiplantae</taxon>
        <taxon>Streptophyta</taxon>
        <taxon>Embryophyta</taxon>
        <taxon>Tracheophyta</taxon>
        <taxon>Spermatophyta</taxon>
        <taxon>Magnoliopsida</taxon>
        <taxon>eudicotyledons</taxon>
        <taxon>Gunneridae</taxon>
        <taxon>Pentapetalae</taxon>
        <taxon>rosids</taxon>
        <taxon>fabids</taxon>
        <taxon>Fabales</taxon>
        <taxon>Fabaceae</taxon>
        <taxon>Caesalpinioideae</taxon>
        <taxon>Cassia clade</taxon>
        <taxon>Senna</taxon>
    </lineage>
</organism>
<keyword evidence="2" id="KW-1185">Reference proteome</keyword>
<evidence type="ECO:0000313" key="1">
    <source>
        <dbReference type="EMBL" id="KAF7838696.1"/>
    </source>
</evidence>
<proteinExistence type="predicted"/>
<name>A0A835CEQ0_9FABA</name>
<reference evidence="1" key="1">
    <citation type="submission" date="2020-09" db="EMBL/GenBank/DDBJ databases">
        <title>Genome-Enabled Discovery of Anthraquinone Biosynthesis in Senna tora.</title>
        <authorList>
            <person name="Kang S.-H."/>
            <person name="Pandey R.P."/>
            <person name="Lee C.-M."/>
            <person name="Sim J.-S."/>
            <person name="Jeong J.-T."/>
            <person name="Choi B.-S."/>
            <person name="Jung M."/>
            <person name="Ginzburg D."/>
            <person name="Zhao K."/>
            <person name="Won S.Y."/>
            <person name="Oh T.-J."/>
            <person name="Yu Y."/>
            <person name="Kim N.-H."/>
            <person name="Lee O.R."/>
            <person name="Lee T.-H."/>
            <person name="Bashyal P."/>
            <person name="Kim T.-S."/>
            <person name="Lee W.-H."/>
            <person name="Kawkins C."/>
            <person name="Kim C.-K."/>
            <person name="Kim J.S."/>
            <person name="Ahn B.O."/>
            <person name="Rhee S.Y."/>
            <person name="Sohng J.K."/>
        </authorList>
    </citation>
    <scope>NUCLEOTIDE SEQUENCE</scope>
    <source>
        <tissue evidence="1">Leaf</tissue>
    </source>
</reference>
<evidence type="ECO:0000313" key="2">
    <source>
        <dbReference type="Proteomes" id="UP000634136"/>
    </source>
</evidence>
<dbReference type="EMBL" id="JAAIUW010000003">
    <property type="protein sequence ID" value="KAF7838696.1"/>
    <property type="molecule type" value="Genomic_DNA"/>
</dbReference>
<gene>
    <name evidence="1" type="ORF">G2W53_007178</name>
</gene>
<dbReference type="Proteomes" id="UP000634136">
    <property type="component" value="Unassembled WGS sequence"/>
</dbReference>